<evidence type="ECO:0000256" key="1">
    <source>
        <dbReference type="SAM" id="Phobius"/>
    </source>
</evidence>
<evidence type="ECO:0000313" key="2">
    <source>
        <dbReference type="EMBL" id="KAL2846448.1"/>
    </source>
</evidence>
<keyword evidence="1" id="KW-0812">Transmembrane</keyword>
<organism evidence="2 3">
    <name type="scientific">Aspergillus pseudoustus</name>
    <dbReference type="NCBI Taxonomy" id="1810923"/>
    <lineage>
        <taxon>Eukaryota</taxon>
        <taxon>Fungi</taxon>
        <taxon>Dikarya</taxon>
        <taxon>Ascomycota</taxon>
        <taxon>Pezizomycotina</taxon>
        <taxon>Eurotiomycetes</taxon>
        <taxon>Eurotiomycetidae</taxon>
        <taxon>Eurotiales</taxon>
        <taxon>Aspergillaceae</taxon>
        <taxon>Aspergillus</taxon>
        <taxon>Aspergillus subgen. Nidulantes</taxon>
    </lineage>
</organism>
<gene>
    <name evidence="2" type="ORF">BJY01DRAFT_213431</name>
</gene>
<reference evidence="2 3" key="1">
    <citation type="submission" date="2024-07" db="EMBL/GenBank/DDBJ databases">
        <title>Section-level genome sequencing and comparative genomics of Aspergillus sections Usti and Cavernicolus.</title>
        <authorList>
            <consortium name="Lawrence Berkeley National Laboratory"/>
            <person name="Nybo J.L."/>
            <person name="Vesth T.C."/>
            <person name="Theobald S."/>
            <person name="Frisvad J.C."/>
            <person name="Larsen T.O."/>
            <person name="Kjaerboelling I."/>
            <person name="Rothschild-Mancinelli K."/>
            <person name="Lyhne E.K."/>
            <person name="Kogle M.E."/>
            <person name="Barry K."/>
            <person name="Clum A."/>
            <person name="Na H."/>
            <person name="Ledsgaard L."/>
            <person name="Lin J."/>
            <person name="Lipzen A."/>
            <person name="Kuo A."/>
            <person name="Riley R."/>
            <person name="Mondo S."/>
            <person name="Labutti K."/>
            <person name="Haridas S."/>
            <person name="Pangalinan J."/>
            <person name="Salamov A.A."/>
            <person name="Simmons B.A."/>
            <person name="Magnuson J.K."/>
            <person name="Chen J."/>
            <person name="Drula E."/>
            <person name="Henrissat B."/>
            <person name="Wiebenga A."/>
            <person name="Lubbers R.J."/>
            <person name="Gomes A.C."/>
            <person name="Makela M.R."/>
            <person name="Stajich J."/>
            <person name="Grigoriev I.V."/>
            <person name="Mortensen U.H."/>
            <person name="De Vries R.P."/>
            <person name="Baker S.E."/>
            <person name="Andersen M.R."/>
        </authorList>
    </citation>
    <scope>NUCLEOTIDE SEQUENCE [LARGE SCALE GENOMIC DNA]</scope>
    <source>
        <strain evidence="2 3">CBS 123904</strain>
    </source>
</reference>
<feature type="transmembrane region" description="Helical" evidence="1">
    <location>
        <begin position="34"/>
        <end position="55"/>
    </location>
</feature>
<feature type="transmembrane region" description="Helical" evidence="1">
    <location>
        <begin position="67"/>
        <end position="85"/>
    </location>
</feature>
<comment type="caution">
    <text evidence="2">The sequence shown here is derived from an EMBL/GenBank/DDBJ whole genome shotgun (WGS) entry which is preliminary data.</text>
</comment>
<keyword evidence="1" id="KW-0472">Membrane</keyword>
<name>A0ABR4K5J2_9EURO</name>
<keyword evidence="3" id="KW-1185">Reference proteome</keyword>
<evidence type="ECO:0000313" key="3">
    <source>
        <dbReference type="Proteomes" id="UP001610446"/>
    </source>
</evidence>
<sequence length="105" mass="11936">MATSLIVFRVGWSGLKGQGGRLIIPEVAESLFSVWFYVLPLLTVATCLWGVGDFVEGLSRRGYMLHIWYTQQGIQAVSLILWFYLCTYDGDATWRPGWTDWLGKV</sequence>
<protein>
    <submittedName>
        <fullName evidence="2">Uncharacterized protein</fullName>
    </submittedName>
</protein>
<keyword evidence="1" id="KW-1133">Transmembrane helix</keyword>
<dbReference type="Proteomes" id="UP001610446">
    <property type="component" value="Unassembled WGS sequence"/>
</dbReference>
<accession>A0ABR4K5J2</accession>
<proteinExistence type="predicted"/>
<dbReference type="EMBL" id="JBFXLU010000063">
    <property type="protein sequence ID" value="KAL2846448.1"/>
    <property type="molecule type" value="Genomic_DNA"/>
</dbReference>